<evidence type="ECO:0000313" key="1">
    <source>
        <dbReference type="EMBL" id="AFU86768.1"/>
    </source>
</evidence>
<name>K4JSP1_9CAUD</name>
<dbReference type="EMBL" id="JX100814">
    <property type="protein sequence ID" value="AFU86768.1"/>
    <property type="molecule type" value="Genomic_DNA"/>
</dbReference>
<dbReference type="Proteomes" id="UP000000461">
    <property type="component" value="Segment"/>
</dbReference>
<proteinExistence type="predicted"/>
<keyword evidence="2" id="KW-1185">Reference proteome</keyword>
<gene>
    <name evidence="1" type="ORF">CcrRogue_gp286</name>
</gene>
<accession>K4JSP1</accession>
<reference evidence="1 2" key="1">
    <citation type="journal article" date="2012" name="BMC Genomics">
        <title>The Caulobacter crescentus phage phiCbK: genomics of a canonical phage.</title>
        <authorList>
            <person name="Gill J.J."/>
            <person name="Berry J.D."/>
            <person name="Russell W.K."/>
            <person name="Lessor L."/>
            <person name="Escobar Garcia D.A."/>
            <person name="Hernandez D."/>
            <person name="Kane A."/>
            <person name="Keene J."/>
            <person name="Maddox M."/>
            <person name="Martin R."/>
            <person name="Mohan S."/>
            <person name="Thorn A.M."/>
            <person name="Russell D.H."/>
            <person name="Young R."/>
        </authorList>
    </citation>
    <scope>NUCLEOTIDE SEQUENCE [LARGE SCALE GENOMIC DNA]</scope>
</reference>
<evidence type="ECO:0000313" key="2">
    <source>
        <dbReference type="Proteomes" id="UP000000461"/>
    </source>
</evidence>
<protein>
    <submittedName>
        <fullName evidence="1">Uncharacterized protein</fullName>
    </submittedName>
</protein>
<organism evidence="1 2">
    <name type="scientific">Caulobacter phage CcrRogue</name>
    <dbReference type="NCBI Taxonomy" id="2927986"/>
    <lineage>
        <taxon>Viruses</taxon>
        <taxon>Duplodnaviria</taxon>
        <taxon>Heunggongvirae</taxon>
        <taxon>Uroviricota</taxon>
        <taxon>Caudoviricetes</taxon>
        <taxon>Jeanschmidtviridae</taxon>
        <taxon>Poindextervirus</taxon>
        <taxon>Poindextervirus rogue</taxon>
    </lineage>
</organism>
<dbReference type="KEGG" id="vg:13996067"/>
<sequence>MTNLIDLQPFTLAEHEALAAYKAGGGPAEYLADVVIDMRERISRAEAIRKVVQFEHKVFEDDAAAPRDFWHVRAVFGEGDLVGDWVQYGELGDHRAPMSAEVRAHNENRAFNCTIDALLEIGKAYASVSA</sequence>